<comment type="caution">
    <text evidence="1">The sequence shown here is derived from an EMBL/GenBank/DDBJ whole genome shotgun (WGS) entry which is preliminary data.</text>
</comment>
<reference evidence="1 2" key="1">
    <citation type="submission" date="2024-07" db="EMBL/GenBank/DDBJ databases">
        <title>Description of Labrys sedimenti sp. nov., isolated from a diclofenac-degrading enrichment culture.</title>
        <authorList>
            <person name="Tancsics A."/>
            <person name="Csepanyi A."/>
        </authorList>
    </citation>
    <scope>NUCLEOTIDE SEQUENCE [LARGE SCALE GENOMIC DNA]</scope>
    <source>
        <strain evidence="1 2">LMG 23578</strain>
    </source>
</reference>
<organism evidence="1 2">
    <name type="scientific">Labrys neptuniae</name>
    <dbReference type="NCBI Taxonomy" id="376174"/>
    <lineage>
        <taxon>Bacteria</taxon>
        <taxon>Pseudomonadati</taxon>
        <taxon>Pseudomonadota</taxon>
        <taxon>Alphaproteobacteria</taxon>
        <taxon>Hyphomicrobiales</taxon>
        <taxon>Xanthobacteraceae</taxon>
        <taxon>Labrys</taxon>
    </lineage>
</organism>
<keyword evidence="2" id="KW-1185">Reference proteome</keyword>
<proteinExistence type="predicted"/>
<dbReference type="RefSeq" id="WP_367625355.1">
    <property type="nucleotide sequence ID" value="NZ_JBFNQD010000008.1"/>
</dbReference>
<name>A0ABV3PSN1_9HYPH</name>
<protein>
    <submittedName>
        <fullName evidence="1">Uncharacterized protein</fullName>
    </submittedName>
</protein>
<dbReference type="EMBL" id="JBFNQD010000008">
    <property type="protein sequence ID" value="MEW9308168.1"/>
    <property type="molecule type" value="Genomic_DNA"/>
</dbReference>
<gene>
    <name evidence="1" type="ORF">ABXS05_21615</name>
</gene>
<evidence type="ECO:0000313" key="2">
    <source>
        <dbReference type="Proteomes" id="UP001555786"/>
    </source>
</evidence>
<evidence type="ECO:0000313" key="1">
    <source>
        <dbReference type="EMBL" id="MEW9308168.1"/>
    </source>
</evidence>
<dbReference type="Proteomes" id="UP001555786">
    <property type="component" value="Unassembled WGS sequence"/>
</dbReference>
<accession>A0ABV3PSN1</accession>
<sequence length="344" mass="37848">MLFNIESDEGGEITGYVVPDDFEKTPILHVLVDGQVAARIRCSEPRPALVTAGRHLNGLCGFLLNDANVPGLGAMRYVEVVDEESGILIYRRNLDAPGLPNRLFRLETHLFPLWGLDAALKQHFNYFHRGIERLGSETATQIFHLLNTTSLYVSGRLTLRQYDALIHERFTWVTLLHDPYYELAERLMALKLVPKYGDALLGQRDLSAFKPAIDFVADLETDEEGLVKAFAEMPGPVISILSNPLARQLAAEGFDALLPRGAVATALANLASAGVVGIRERPHVFAEDLEQIMRMPQGAVQIAPLLPPVQALAERLRRLPETEVLLEADLDIYGQVKAAVAGGG</sequence>